<protein>
    <recommendedName>
        <fullName evidence="10">Auxin-responsive protein</fullName>
    </recommendedName>
</protein>
<keyword evidence="9 10" id="KW-0927">Auxin signaling pathway</keyword>
<evidence type="ECO:0000256" key="9">
    <source>
        <dbReference type="ARBA" id="ARBA00023294"/>
    </source>
</evidence>
<dbReference type="PANTHER" id="PTHR31734:SF237">
    <property type="entry name" value="AUXIN-RESPONSIVE PROTEIN IAA18"/>
    <property type="match status" value="1"/>
</dbReference>
<proteinExistence type="inferred from homology"/>
<name>A0A9R0V264_TRITD</name>
<evidence type="ECO:0000256" key="4">
    <source>
        <dbReference type="ARBA" id="ARBA00011726"/>
    </source>
</evidence>
<dbReference type="Gene3D" id="3.10.20.90">
    <property type="entry name" value="Phosphatidylinositol 3-kinase Catalytic Subunit, Chain A, domain 1"/>
    <property type="match status" value="1"/>
</dbReference>
<comment type="subcellular location">
    <subcellularLocation>
        <location evidence="2 10">Nucleus</location>
    </subcellularLocation>
</comment>
<keyword evidence="5 10" id="KW-0678">Repressor</keyword>
<gene>
    <name evidence="13" type="ORF">TRITD_1Av1G199120</name>
</gene>
<dbReference type="PANTHER" id="PTHR31734">
    <property type="entry name" value="AUXIN-RESPONSIVE PROTEIN IAA17"/>
    <property type="match status" value="1"/>
</dbReference>
<dbReference type="InterPro" id="IPR053793">
    <property type="entry name" value="PB1-like"/>
</dbReference>
<reference evidence="13 14" key="1">
    <citation type="submission" date="2017-09" db="EMBL/GenBank/DDBJ databases">
        <authorList>
            <consortium name="International Durum Wheat Genome Sequencing Consortium (IDWGSC)"/>
            <person name="Milanesi L."/>
        </authorList>
    </citation>
    <scope>NUCLEOTIDE SEQUENCE [LARGE SCALE GENOMIC DNA]</scope>
    <source>
        <strain evidence="14">cv. Svevo</strain>
    </source>
</reference>
<evidence type="ECO:0000256" key="11">
    <source>
        <dbReference type="SAM" id="MobiDB-lite"/>
    </source>
</evidence>
<evidence type="ECO:0000256" key="2">
    <source>
        <dbReference type="ARBA" id="ARBA00004123"/>
    </source>
</evidence>
<dbReference type="EMBL" id="LT934111">
    <property type="protein sequence ID" value="VAH09476.1"/>
    <property type="molecule type" value="Genomic_DNA"/>
</dbReference>
<sequence>MEQGTPPRLLNLIPDDKGWQAREAQAGHGGTRPTLDAEHEEDKELDLKLGLPGVHQHEEETGPGRSCSAASLARFATHSCLTSTTTGAKRGFFDAVGAKPQGYDRRQQEDREGRAPVHSSRDTQGRAAVVPVVGWPPVRSFRRNLTTGTSSKQQSPERQNVEATDRAKPVCKKKPLIKINMDGIPIGRKVDLASCDNYHKLSSAVEELFRGFLEAQKDLSCDESGVRGAEEKLFSGLLDGTGEYALVYEDDEGDRMLVGDIPWSVFVSTAKRLRVMRRSELPQRMKNVVPPQLVWFSFWAFTRLLVTGYI</sequence>
<evidence type="ECO:0000313" key="13">
    <source>
        <dbReference type="EMBL" id="VAH09476.1"/>
    </source>
</evidence>
<keyword evidence="7 10" id="KW-0804">Transcription</keyword>
<comment type="function">
    <text evidence="1 10">Aux/IAA proteins are short-lived transcriptional factors that function as repressors of early auxin response genes at low auxin concentrations.</text>
</comment>
<evidence type="ECO:0000256" key="3">
    <source>
        <dbReference type="ARBA" id="ARBA00006728"/>
    </source>
</evidence>
<dbReference type="Gramene" id="TRITD1Av1G199120.4">
    <property type="protein sequence ID" value="TRITD1Av1G199120.4"/>
    <property type="gene ID" value="TRITD1Av1G199120"/>
</dbReference>
<dbReference type="SUPFAM" id="SSF54277">
    <property type="entry name" value="CAD &amp; PB1 domains"/>
    <property type="match status" value="1"/>
</dbReference>
<dbReference type="InterPro" id="IPR003311">
    <property type="entry name" value="AUX_IAA"/>
</dbReference>
<dbReference type="FunFam" id="3.10.20.90:FF:000225">
    <property type="entry name" value="Auxin-responsive protein"/>
    <property type="match status" value="1"/>
</dbReference>
<feature type="compositionally biased region" description="Basic and acidic residues" evidence="11">
    <location>
        <begin position="35"/>
        <end position="44"/>
    </location>
</feature>
<evidence type="ECO:0000313" key="14">
    <source>
        <dbReference type="Proteomes" id="UP000324705"/>
    </source>
</evidence>
<dbReference type="OMA" id="MKASQLE"/>
<comment type="similarity">
    <text evidence="3 10">Belongs to the Aux/IAA family.</text>
</comment>
<evidence type="ECO:0000256" key="6">
    <source>
        <dbReference type="ARBA" id="ARBA00023015"/>
    </source>
</evidence>
<dbReference type="Pfam" id="PF02309">
    <property type="entry name" value="AUX_IAA"/>
    <property type="match status" value="1"/>
</dbReference>
<dbReference type="GO" id="GO:0006355">
    <property type="term" value="P:regulation of DNA-templated transcription"/>
    <property type="evidence" value="ECO:0007669"/>
    <property type="project" value="InterPro"/>
</dbReference>
<evidence type="ECO:0000256" key="7">
    <source>
        <dbReference type="ARBA" id="ARBA00023163"/>
    </source>
</evidence>
<dbReference type="GO" id="GO:0005634">
    <property type="term" value="C:nucleus"/>
    <property type="evidence" value="ECO:0007669"/>
    <property type="project" value="UniProtKB-SubCell"/>
</dbReference>
<dbReference type="InterPro" id="IPR033389">
    <property type="entry name" value="AUX/IAA_dom"/>
</dbReference>
<evidence type="ECO:0000256" key="1">
    <source>
        <dbReference type="ARBA" id="ARBA00002159"/>
    </source>
</evidence>
<feature type="region of interest" description="Disordered" evidence="11">
    <location>
        <begin position="99"/>
        <end position="126"/>
    </location>
</feature>
<keyword evidence="8 10" id="KW-0539">Nucleus</keyword>
<evidence type="ECO:0000256" key="10">
    <source>
        <dbReference type="RuleBase" id="RU004549"/>
    </source>
</evidence>
<dbReference type="AlphaFoldDB" id="A0A9R0V264"/>
<feature type="region of interest" description="Disordered" evidence="11">
    <location>
        <begin position="140"/>
        <end position="167"/>
    </location>
</feature>
<feature type="domain" description="PB1" evidence="12">
    <location>
        <begin position="174"/>
        <end position="278"/>
    </location>
</feature>
<evidence type="ECO:0000256" key="5">
    <source>
        <dbReference type="ARBA" id="ARBA00022491"/>
    </source>
</evidence>
<evidence type="ECO:0000256" key="8">
    <source>
        <dbReference type="ARBA" id="ARBA00023242"/>
    </source>
</evidence>
<feature type="compositionally biased region" description="Basic and acidic residues" evidence="11">
    <location>
        <begin position="102"/>
        <end position="124"/>
    </location>
</feature>
<dbReference type="PROSITE" id="PS51745">
    <property type="entry name" value="PB1"/>
    <property type="match status" value="1"/>
</dbReference>
<accession>A0A9R0V264</accession>
<dbReference type="GO" id="GO:0009734">
    <property type="term" value="P:auxin-activated signaling pathway"/>
    <property type="evidence" value="ECO:0007669"/>
    <property type="project" value="UniProtKB-UniRule"/>
</dbReference>
<keyword evidence="14" id="KW-1185">Reference proteome</keyword>
<keyword evidence="6 10" id="KW-0805">Transcription regulation</keyword>
<dbReference type="Proteomes" id="UP000324705">
    <property type="component" value="Chromosome 1A"/>
</dbReference>
<feature type="region of interest" description="Disordered" evidence="11">
    <location>
        <begin position="1"/>
        <end position="44"/>
    </location>
</feature>
<organism evidence="13 14">
    <name type="scientific">Triticum turgidum subsp. durum</name>
    <name type="common">Durum wheat</name>
    <name type="synonym">Triticum durum</name>
    <dbReference type="NCBI Taxonomy" id="4567"/>
    <lineage>
        <taxon>Eukaryota</taxon>
        <taxon>Viridiplantae</taxon>
        <taxon>Streptophyta</taxon>
        <taxon>Embryophyta</taxon>
        <taxon>Tracheophyta</taxon>
        <taxon>Spermatophyta</taxon>
        <taxon>Magnoliopsida</taxon>
        <taxon>Liliopsida</taxon>
        <taxon>Poales</taxon>
        <taxon>Poaceae</taxon>
        <taxon>BOP clade</taxon>
        <taxon>Pooideae</taxon>
        <taxon>Triticodae</taxon>
        <taxon>Triticeae</taxon>
        <taxon>Triticinae</taxon>
        <taxon>Triticum</taxon>
    </lineage>
</organism>
<evidence type="ECO:0000259" key="12">
    <source>
        <dbReference type="PROSITE" id="PS51745"/>
    </source>
</evidence>
<feature type="compositionally biased region" description="Polar residues" evidence="11">
    <location>
        <begin position="143"/>
        <end position="158"/>
    </location>
</feature>
<comment type="subunit">
    <text evidence="4 10">Homodimers and heterodimers.</text>
</comment>